<feature type="compositionally biased region" description="Basic and acidic residues" evidence="4">
    <location>
        <begin position="407"/>
        <end position="416"/>
    </location>
</feature>
<keyword evidence="2" id="KW-0067">ATP-binding</keyword>
<gene>
    <name evidence="5" type="ORF">B0I33_111175</name>
</gene>
<name>A0A2T0LN92_9PSEU</name>
<keyword evidence="1" id="KW-0547">Nucleotide-binding</keyword>
<evidence type="ECO:0000256" key="2">
    <source>
        <dbReference type="ARBA" id="ARBA00022840"/>
    </source>
</evidence>
<reference evidence="5 6" key="1">
    <citation type="submission" date="2018-03" db="EMBL/GenBank/DDBJ databases">
        <title>Genomic Encyclopedia of Type Strains, Phase III (KMG-III): the genomes of soil and plant-associated and newly described type strains.</title>
        <authorList>
            <person name="Whitman W."/>
        </authorList>
    </citation>
    <scope>NUCLEOTIDE SEQUENCE [LARGE SCALE GENOMIC DNA]</scope>
    <source>
        <strain evidence="5 6">CGMCC 4.7125</strain>
    </source>
</reference>
<evidence type="ECO:0000313" key="5">
    <source>
        <dbReference type="EMBL" id="PRX44662.1"/>
    </source>
</evidence>
<dbReference type="AlphaFoldDB" id="A0A2T0LN92"/>
<dbReference type="RefSeq" id="WP_106181320.1">
    <property type="nucleotide sequence ID" value="NZ_PVNH01000011.1"/>
</dbReference>
<evidence type="ECO:0000313" key="6">
    <source>
        <dbReference type="Proteomes" id="UP000238362"/>
    </source>
</evidence>
<feature type="region of interest" description="Disordered" evidence="4">
    <location>
        <begin position="337"/>
        <end position="416"/>
    </location>
</feature>
<evidence type="ECO:0000256" key="1">
    <source>
        <dbReference type="ARBA" id="ARBA00022741"/>
    </source>
</evidence>
<dbReference type="SUPFAM" id="SSF53067">
    <property type="entry name" value="Actin-like ATPase domain"/>
    <property type="match status" value="2"/>
</dbReference>
<keyword evidence="3" id="KW-0143">Chaperone</keyword>
<dbReference type="PANTHER" id="PTHR45639">
    <property type="entry name" value="HSC70CB, ISOFORM G-RELATED"/>
    <property type="match status" value="1"/>
</dbReference>
<dbReference type="EMBL" id="PVNH01000011">
    <property type="protein sequence ID" value="PRX44662.1"/>
    <property type="molecule type" value="Genomic_DNA"/>
</dbReference>
<accession>A0A2T0LN92</accession>
<dbReference type="OrthoDB" id="9766019at2"/>
<dbReference type="GO" id="GO:0140662">
    <property type="term" value="F:ATP-dependent protein folding chaperone"/>
    <property type="evidence" value="ECO:0007669"/>
    <property type="project" value="InterPro"/>
</dbReference>
<dbReference type="Gene3D" id="3.90.640.10">
    <property type="entry name" value="Actin, Chain A, domain 4"/>
    <property type="match status" value="1"/>
</dbReference>
<evidence type="ECO:0000256" key="3">
    <source>
        <dbReference type="ARBA" id="ARBA00023186"/>
    </source>
</evidence>
<dbReference type="Pfam" id="PF00012">
    <property type="entry name" value="HSP70"/>
    <property type="match status" value="1"/>
</dbReference>
<sequence>MRHVLGIDLGATRTTAAVCRWRGGTWSDPEVVPLQAGAPWVDSVLHVSPEGGLLAGQAALRHTTTEPERIARGFLHRVGDPVPFVLGDTSYPAEALAAGLIGWVADGVAEAEGIAAERIVVTHPPGWSAYRRGLLHQALDEAGLPGVLALPSPIPAAESHLATHDMAVGSVVAVCRIGGEHLETAVLRRGPYAFELLAHDEPPEHEAGAHLDDLLVRHVLDRAGTDSADPAAMARLRAACAAAKERLSLVPEVVVAEGVQVTRAEFEALARPVLTAAVSRLERIAAGVPADQLAAAVLVGGSARIPLAGELARAMLSALPCPVVVDDDPGTALCRGAARAARPRTEPAPPPPVEATSGSLVTVGPELPALFGDADLDDLGPPPERPPVEITPLEPPRRRFSLSRRAASNDERDEDR</sequence>
<evidence type="ECO:0000256" key="4">
    <source>
        <dbReference type="SAM" id="MobiDB-lite"/>
    </source>
</evidence>
<dbReference type="InterPro" id="IPR013126">
    <property type="entry name" value="Hsp_70_fam"/>
</dbReference>
<dbReference type="InterPro" id="IPR043129">
    <property type="entry name" value="ATPase_NBD"/>
</dbReference>
<dbReference type="GO" id="GO:0005524">
    <property type="term" value="F:ATP binding"/>
    <property type="evidence" value="ECO:0007669"/>
    <property type="project" value="UniProtKB-KW"/>
</dbReference>
<keyword evidence="6" id="KW-1185">Reference proteome</keyword>
<organism evidence="5 6">
    <name type="scientific">Prauserella shujinwangii</name>
    <dbReference type="NCBI Taxonomy" id="1453103"/>
    <lineage>
        <taxon>Bacteria</taxon>
        <taxon>Bacillati</taxon>
        <taxon>Actinomycetota</taxon>
        <taxon>Actinomycetes</taxon>
        <taxon>Pseudonocardiales</taxon>
        <taxon>Pseudonocardiaceae</taxon>
        <taxon>Prauserella</taxon>
    </lineage>
</organism>
<dbReference type="Proteomes" id="UP000238362">
    <property type="component" value="Unassembled WGS sequence"/>
</dbReference>
<proteinExistence type="predicted"/>
<comment type="caution">
    <text evidence="5">The sequence shown here is derived from an EMBL/GenBank/DDBJ whole genome shotgun (WGS) entry which is preliminary data.</text>
</comment>
<dbReference type="Gene3D" id="3.30.420.40">
    <property type="match status" value="2"/>
</dbReference>
<protein>
    <submittedName>
        <fullName evidence="5">Hsp70 protein</fullName>
    </submittedName>
</protein>